<keyword evidence="6 8" id="KW-0472">Membrane</keyword>
<feature type="transmembrane region" description="Helical" evidence="8">
    <location>
        <begin position="593"/>
        <end position="614"/>
    </location>
</feature>
<gene>
    <name evidence="9" type="ORF">MB84_09370</name>
</gene>
<dbReference type="OrthoDB" id="9764416at2"/>
<feature type="transmembrane region" description="Helical" evidence="8">
    <location>
        <begin position="489"/>
        <end position="518"/>
    </location>
</feature>
<dbReference type="CDD" id="cd11480">
    <property type="entry name" value="SLC5sbd_u4"/>
    <property type="match status" value="1"/>
</dbReference>
<dbReference type="Pfam" id="PF00474">
    <property type="entry name" value="SSF"/>
    <property type="match status" value="2"/>
</dbReference>
<feature type="transmembrane region" description="Helical" evidence="8">
    <location>
        <begin position="368"/>
        <end position="390"/>
    </location>
</feature>
<evidence type="ECO:0000256" key="5">
    <source>
        <dbReference type="ARBA" id="ARBA00022989"/>
    </source>
</evidence>
<evidence type="ECO:0000256" key="2">
    <source>
        <dbReference type="ARBA" id="ARBA00006434"/>
    </source>
</evidence>
<evidence type="ECO:0000256" key="8">
    <source>
        <dbReference type="SAM" id="Phobius"/>
    </source>
</evidence>
<dbReference type="InterPro" id="IPR050277">
    <property type="entry name" value="Sodium:Solute_Symporter"/>
</dbReference>
<keyword evidence="4 8" id="KW-0812">Transmembrane</keyword>
<sequence>MSFTRRLLRYYLYYTAGFLAFVLMIGLLERVNGPGVWIGYAFLFVTIAVYAVIGLISRTSDAAEYYVAGRRVPPMFNGMACAADWMSAASFMGLAGSLYVSGYDGLAYVMGWTGGYCLVAFLLAPYLRKMGRYTVPDFLGTRYDSNLVRALGVFSTILCSFVYLVAQIQGVGLIASRFIGVEFTIGIFFGLAGILVCSFLGGMRAVTWTQVAQYIIMITAFLVPTAMIGHQTGNGWFPQFSYGEALAKVEVLKKELRDSVPEREVRDYYREQAEQMQRRLDGLPDTFFSERAELERQLLDTKRRNGPLRDVKVLEAKLEAFPRDVGEAQNQWLEMRNQYIERSEPPRAMTEPFPARDDTTRNSQRLNFLLLMVCLMIGTASLPHILTRYGTTATVQGARSSVGWTLFFVALLYVSAPALAVMLKYDVLLHLVGARYDNLPGWVTQWRHATPVQLDISDVYRDGVVQWGEIWMQPDMLVLAGPEIAGLPYVISGLVAAGALAAVLSTADGLLLTIANALSHDVYFHMVDRNASSQKRVTTSKILLLCVAMFASYVTSLKLGNILFLVGAAFSLAASCLFPALVLGVFWKRTTRLGATAGMVSGLLVCVYYIMTTYPFFTRLTGFAGARWWGVDPISAGAFGVPVGFAVAIAFSLLGSRPSERDRHLVDHLRRP</sequence>
<feature type="transmembrane region" description="Helical" evidence="8">
    <location>
        <begin position="147"/>
        <end position="166"/>
    </location>
</feature>
<evidence type="ECO:0000256" key="3">
    <source>
        <dbReference type="ARBA" id="ARBA00022448"/>
    </source>
</evidence>
<dbReference type="Gene3D" id="1.20.1730.10">
    <property type="entry name" value="Sodium/glucose cotransporter"/>
    <property type="match status" value="2"/>
</dbReference>
<accession>A0A0E3YD58</accession>
<dbReference type="InterPro" id="IPR001734">
    <property type="entry name" value="Na/solute_symporter"/>
</dbReference>
<keyword evidence="3" id="KW-0813">Transport</keyword>
<dbReference type="EMBL" id="CP011253">
    <property type="protein sequence ID" value="AKC69646.1"/>
    <property type="molecule type" value="Genomic_DNA"/>
</dbReference>
<reference evidence="9" key="1">
    <citation type="submission" date="2016-06" db="EMBL/GenBank/DDBJ databases">
        <title>Pandoraea oxalativorans DSM 23570 Genome Sequencing.</title>
        <authorList>
            <person name="Ee R."/>
            <person name="Lim Y.-L."/>
            <person name="Yong D."/>
            <person name="Yin W.-F."/>
            <person name="Chan K.-G."/>
        </authorList>
    </citation>
    <scope>NUCLEOTIDE SEQUENCE</scope>
    <source>
        <strain evidence="9">DSM 23570</strain>
    </source>
</reference>
<dbReference type="Proteomes" id="UP000035050">
    <property type="component" value="Chromosome"/>
</dbReference>
<dbReference type="AlphaFoldDB" id="A0A0E3YD58"/>
<evidence type="ECO:0000256" key="6">
    <source>
        <dbReference type="ARBA" id="ARBA00023136"/>
    </source>
</evidence>
<feature type="transmembrane region" description="Helical" evidence="8">
    <location>
        <begin position="562"/>
        <end position="586"/>
    </location>
</feature>
<dbReference type="NCBIfam" id="TIGR03648">
    <property type="entry name" value="Na_symport_lg"/>
    <property type="match status" value="1"/>
</dbReference>
<feature type="transmembrane region" description="Helical" evidence="8">
    <location>
        <begin position="106"/>
        <end position="127"/>
    </location>
</feature>
<evidence type="ECO:0000313" key="10">
    <source>
        <dbReference type="Proteomes" id="UP000035050"/>
    </source>
</evidence>
<dbReference type="HOGENOM" id="CLU_018808_8_2_4"/>
<feature type="transmembrane region" description="Helical" evidence="8">
    <location>
        <begin position="76"/>
        <end position="100"/>
    </location>
</feature>
<feature type="transmembrane region" description="Helical" evidence="8">
    <location>
        <begin position="178"/>
        <end position="199"/>
    </location>
</feature>
<comment type="subcellular location">
    <subcellularLocation>
        <location evidence="1">Membrane</location>
        <topology evidence="1">Multi-pass membrane protein</topology>
    </subcellularLocation>
</comment>
<dbReference type="PANTHER" id="PTHR48086:SF5">
    <property type="entry name" value="NA(+):SOLUTE SYMPORTER (SSF FAMILY)"/>
    <property type="match status" value="1"/>
</dbReference>
<keyword evidence="10" id="KW-1185">Reference proteome</keyword>
<protein>
    <submittedName>
        <fullName evidence="9">Cation acetate symporter</fullName>
    </submittedName>
</protein>
<feature type="transmembrane region" description="Helical" evidence="8">
    <location>
        <begin position="539"/>
        <end position="556"/>
    </location>
</feature>
<dbReference type="PATRIC" id="fig|573737.6.peg.2737"/>
<feature type="transmembrane region" description="Helical" evidence="8">
    <location>
        <begin position="37"/>
        <end position="56"/>
    </location>
</feature>
<evidence type="ECO:0000256" key="4">
    <source>
        <dbReference type="ARBA" id="ARBA00022692"/>
    </source>
</evidence>
<evidence type="ECO:0000256" key="1">
    <source>
        <dbReference type="ARBA" id="ARBA00004141"/>
    </source>
</evidence>
<dbReference type="RefSeq" id="WP_046290951.1">
    <property type="nucleotide sequence ID" value="NZ_CP011253.3"/>
</dbReference>
<organism evidence="9 10">
    <name type="scientific">Pandoraea oxalativorans</name>
    <dbReference type="NCBI Taxonomy" id="573737"/>
    <lineage>
        <taxon>Bacteria</taxon>
        <taxon>Pseudomonadati</taxon>
        <taxon>Pseudomonadota</taxon>
        <taxon>Betaproteobacteria</taxon>
        <taxon>Burkholderiales</taxon>
        <taxon>Burkholderiaceae</taxon>
        <taxon>Pandoraea</taxon>
    </lineage>
</organism>
<dbReference type="PANTHER" id="PTHR48086">
    <property type="entry name" value="SODIUM/PROLINE SYMPORTER-RELATED"/>
    <property type="match status" value="1"/>
</dbReference>
<evidence type="ECO:0000256" key="7">
    <source>
        <dbReference type="RuleBase" id="RU362091"/>
    </source>
</evidence>
<keyword evidence="5 8" id="KW-1133">Transmembrane helix</keyword>
<feature type="transmembrane region" description="Helical" evidence="8">
    <location>
        <begin position="211"/>
        <end position="230"/>
    </location>
</feature>
<dbReference type="GO" id="GO:0005886">
    <property type="term" value="C:plasma membrane"/>
    <property type="evidence" value="ECO:0007669"/>
    <property type="project" value="TreeGrafter"/>
</dbReference>
<dbReference type="GO" id="GO:0022857">
    <property type="term" value="F:transmembrane transporter activity"/>
    <property type="evidence" value="ECO:0007669"/>
    <property type="project" value="InterPro"/>
</dbReference>
<dbReference type="InterPro" id="IPR038377">
    <property type="entry name" value="Na/Glc_symporter_sf"/>
</dbReference>
<feature type="transmembrane region" description="Helical" evidence="8">
    <location>
        <begin position="12"/>
        <end position="31"/>
    </location>
</feature>
<dbReference type="KEGG" id="pox:MB84_09370"/>
<name>A0A0E3YD58_9BURK</name>
<proteinExistence type="inferred from homology"/>
<feature type="transmembrane region" description="Helical" evidence="8">
    <location>
        <begin position="402"/>
        <end position="423"/>
    </location>
</feature>
<evidence type="ECO:0000313" key="9">
    <source>
        <dbReference type="EMBL" id="AKC69646.1"/>
    </source>
</evidence>
<dbReference type="InterPro" id="IPR019899">
    <property type="entry name" value="Na/solute_symporter_VC_2705"/>
</dbReference>
<feature type="transmembrane region" description="Helical" evidence="8">
    <location>
        <begin position="634"/>
        <end position="654"/>
    </location>
</feature>
<dbReference type="PROSITE" id="PS50283">
    <property type="entry name" value="NA_SOLUT_SYMP_3"/>
    <property type="match status" value="1"/>
</dbReference>
<comment type="similarity">
    <text evidence="2 7">Belongs to the sodium:solute symporter (SSF) (TC 2.A.21) family.</text>
</comment>